<comment type="caution">
    <text evidence="2">The sequence shown here is derived from an EMBL/GenBank/DDBJ whole genome shotgun (WGS) entry which is preliminary data.</text>
</comment>
<organism evidence="2 3">
    <name type="scientific">Acanthosepion pharaonis</name>
    <name type="common">Pharaoh cuttlefish</name>
    <name type="synonym">Sepia pharaonis</name>
    <dbReference type="NCBI Taxonomy" id="158019"/>
    <lineage>
        <taxon>Eukaryota</taxon>
        <taxon>Metazoa</taxon>
        <taxon>Spiralia</taxon>
        <taxon>Lophotrochozoa</taxon>
        <taxon>Mollusca</taxon>
        <taxon>Cephalopoda</taxon>
        <taxon>Coleoidea</taxon>
        <taxon>Decapodiformes</taxon>
        <taxon>Sepiida</taxon>
        <taxon>Sepiina</taxon>
        <taxon>Sepiidae</taxon>
        <taxon>Acanthosepion</taxon>
    </lineage>
</organism>
<evidence type="ECO:0000313" key="2">
    <source>
        <dbReference type="EMBL" id="CAE1288069.1"/>
    </source>
</evidence>
<keyword evidence="3" id="KW-1185">Reference proteome</keyword>
<reference evidence="2" key="1">
    <citation type="submission" date="2021-01" db="EMBL/GenBank/DDBJ databases">
        <authorList>
            <person name="Li R."/>
            <person name="Bekaert M."/>
        </authorList>
    </citation>
    <scope>NUCLEOTIDE SEQUENCE</scope>
    <source>
        <strain evidence="2">Farmed</strain>
    </source>
</reference>
<dbReference type="EMBL" id="CAHIKZ030002511">
    <property type="protein sequence ID" value="CAE1288069.1"/>
    <property type="molecule type" value="Genomic_DNA"/>
</dbReference>
<proteinExistence type="predicted"/>
<gene>
    <name evidence="2" type="ORF">SPHA_46902</name>
</gene>
<keyword evidence="1" id="KW-0472">Membrane</keyword>
<name>A0A812D4H4_ACAPH</name>
<accession>A0A812D4H4</accession>
<dbReference type="AlphaFoldDB" id="A0A812D4H4"/>
<sequence>MVSAKAGEKELIRTNMPILARRDFLIITETSLSGLSLLPTPNLSIPCVSFLERDSQAWKGVGKAAIHYTTPTSKNLSDSSPLSLSFTPLSLPSLSLSLSLSSLSPHPSLSLSSPFLLSVSFLSQYSVLKLLPSLPHSLCLCLSCICPEMSLPFDFLSFFVHFFLSFFLSFLLSFFLSIIVRFFLSFFLSFSSVTIF</sequence>
<keyword evidence="1" id="KW-0812">Transmembrane</keyword>
<keyword evidence="1" id="KW-1133">Transmembrane helix</keyword>
<protein>
    <submittedName>
        <fullName evidence="2">Uncharacterized protein</fullName>
    </submittedName>
</protein>
<dbReference type="Proteomes" id="UP000597762">
    <property type="component" value="Unassembled WGS sequence"/>
</dbReference>
<evidence type="ECO:0000256" key="1">
    <source>
        <dbReference type="SAM" id="Phobius"/>
    </source>
</evidence>
<feature type="transmembrane region" description="Helical" evidence="1">
    <location>
        <begin position="158"/>
        <end position="184"/>
    </location>
</feature>
<evidence type="ECO:0000313" key="3">
    <source>
        <dbReference type="Proteomes" id="UP000597762"/>
    </source>
</evidence>